<evidence type="ECO:0000256" key="1">
    <source>
        <dbReference type="ARBA" id="ARBA00004196"/>
    </source>
</evidence>
<evidence type="ECO:0000256" key="3">
    <source>
        <dbReference type="SAM" id="SignalP"/>
    </source>
</evidence>
<dbReference type="AlphaFoldDB" id="A0A7K1LA31"/>
<feature type="signal peptide" evidence="3">
    <location>
        <begin position="1"/>
        <end position="25"/>
    </location>
</feature>
<keyword evidence="6" id="KW-1185">Reference proteome</keyword>
<sequence>MSRARVVALSAAGVVAAGGAGLAAAGLGGGEGPAAEHSALPPATAPVERTTLVETQRVDGTLGYGTARTVTAAGRGTLTWIAGPGTVIARGRPAYRVDNEPVPLLYGRLPLYRTLAEGVRGPDVLQLERNLRALGYTGFTVDTGFGSGTAAAVRRWQDDLDVAETGRVAPGAVLVAPGEIRVAERRAAAGDRAGGAVLTYTGTTRVVGIDLDVRYQRLAKEGTEVEIRLPDGGTTRGRVTGVGKVAKQGRGDDDPTTVAVTVAVRGQRSLGSYDKAPVEVDLTADRHDGVLAVPVAALLARGDGGYAVQVVRDGAVRTVPVETGVFTGGKVEVSGAGLAEGMKVGVPA</sequence>
<evidence type="ECO:0000256" key="2">
    <source>
        <dbReference type="ARBA" id="ARBA00023054"/>
    </source>
</evidence>
<dbReference type="Gene3D" id="2.40.420.20">
    <property type="match status" value="1"/>
</dbReference>
<organism evidence="5 6">
    <name type="scientific">Actinomadura litoris</name>
    <dbReference type="NCBI Taxonomy" id="2678616"/>
    <lineage>
        <taxon>Bacteria</taxon>
        <taxon>Bacillati</taxon>
        <taxon>Actinomycetota</taxon>
        <taxon>Actinomycetes</taxon>
        <taxon>Streptosporangiales</taxon>
        <taxon>Thermomonosporaceae</taxon>
        <taxon>Actinomadura</taxon>
    </lineage>
</organism>
<comment type="caution">
    <text evidence="5">The sequence shown here is derived from an EMBL/GenBank/DDBJ whole genome shotgun (WGS) entry which is preliminary data.</text>
</comment>
<dbReference type="InterPro" id="IPR002477">
    <property type="entry name" value="Peptidoglycan-bd-like"/>
</dbReference>
<dbReference type="Gene3D" id="1.10.101.10">
    <property type="entry name" value="PGBD-like superfamily/PGBD"/>
    <property type="match status" value="1"/>
</dbReference>
<dbReference type="InterPro" id="IPR036366">
    <property type="entry name" value="PGBDSf"/>
</dbReference>
<dbReference type="InterPro" id="IPR050465">
    <property type="entry name" value="UPF0194_transport"/>
</dbReference>
<gene>
    <name evidence="5" type="ORF">GNZ18_32510</name>
</gene>
<dbReference type="InterPro" id="IPR036365">
    <property type="entry name" value="PGBD-like_sf"/>
</dbReference>
<dbReference type="RefSeq" id="WP_156220474.1">
    <property type="nucleotide sequence ID" value="NZ_WOFH01000014.1"/>
</dbReference>
<accession>A0A7K1LA31</accession>
<keyword evidence="2" id="KW-0175">Coiled coil</keyword>
<dbReference type="PANTHER" id="PTHR32347:SF23">
    <property type="entry name" value="BLL5650 PROTEIN"/>
    <property type="match status" value="1"/>
</dbReference>
<reference evidence="5 6" key="1">
    <citation type="submission" date="2019-11" db="EMBL/GenBank/DDBJ databases">
        <authorList>
            <person name="Cao P."/>
        </authorList>
    </citation>
    <scope>NUCLEOTIDE SEQUENCE [LARGE SCALE GENOMIC DNA]</scope>
    <source>
        <strain evidence="5 6">NEAU-AAG5</strain>
    </source>
</reference>
<dbReference type="PANTHER" id="PTHR32347">
    <property type="entry name" value="EFFLUX SYSTEM COMPONENT YKNX-RELATED"/>
    <property type="match status" value="1"/>
</dbReference>
<keyword evidence="3" id="KW-0732">Signal</keyword>
<dbReference type="SUPFAM" id="SSF47090">
    <property type="entry name" value="PGBD-like"/>
    <property type="match status" value="1"/>
</dbReference>
<dbReference type="EMBL" id="WOFH01000014">
    <property type="protein sequence ID" value="MUN41282.1"/>
    <property type="molecule type" value="Genomic_DNA"/>
</dbReference>
<dbReference type="Pfam" id="PF01471">
    <property type="entry name" value="PG_binding_1"/>
    <property type="match status" value="1"/>
</dbReference>
<feature type="domain" description="Peptidoglycan binding-like" evidence="4">
    <location>
        <begin position="120"/>
        <end position="168"/>
    </location>
</feature>
<evidence type="ECO:0000313" key="5">
    <source>
        <dbReference type="EMBL" id="MUN41282.1"/>
    </source>
</evidence>
<evidence type="ECO:0000259" key="4">
    <source>
        <dbReference type="Pfam" id="PF01471"/>
    </source>
</evidence>
<evidence type="ECO:0000313" key="6">
    <source>
        <dbReference type="Proteomes" id="UP000432015"/>
    </source>
</evidence>
<proteinExistence type="predicted"/>
<dbReference type="Proteomes" id="UP000432015">
    <property type="component" value="Unassembled WGS sequence"/>
</dbReference>
<comment type="subcellular location">
    <subcellularLocation>
        <location evidence="1">Cell envelope</location>
    </subcellularLocation>
</comment>
<feature type="chain" id="PRO_5039144578" evidence="3">
    <location>
        <begin position="26"/>
        <end position="348"/>
    </location>
</feature>
<name>A0A7K1LA31_9ACTN</name>
<dbReference type="GO" id="GO:0030313">
    <property type="term" value="C:cell envelope"/>
    <property type="evidence" value="ECO:0007669"/>
    <property type="project" value="UniProtKB-SubCell"/>
</dbReference>
<protein>
    <submittedName>
        <fullName evidence="5">Efflux RND transporter periplasmic adaptor subunit</fullName>
    </submittedName>
</protein>